<proteinExistence type="predicted"/>
<evidence type="ECO:0000256" key="1">
    <source>
        <dbReference type="SAM" id="SignalP"/>
    </source>
</evidence>
<sequence>MKLKNLLIISALTSLSCFSIAANASWFSSDADNNKIPTTLEGLLAVSETHVFTKFQFGSLSEKLDGEYAVIISNKVLAIPVSEMKPSNHIAVNLCRNAINATMMPWLLPIPNLTESERFNAGIRLTANVRNHCGGNKIQINSNTAS</sequence>
<name>A0A2N4UMI8_9GAMM</name>
<organism evidence="2 3">
    <name type="scientific">Photobacterium carnosum</name>
    <dbReference type="NCBI Taxonomy" id="2023717"/>
    <lineage>
        <taxon>Bacteria</taxon>
        <taxon>Pseudomonadati</taxon>
        <taxon>Pseudomonadota</taxon>
        <taxon>Gammaproteobacteria</taxon>
        <taxon>Vibrionales</taxon>
        <taxon>Vibrionaceae</taxon>
        <taxon>Photobacterium</taxon>
    </lineage>
</organism>
<dbReference type="Proteomes" id="UP000234420">
    <property type="component" value="Unassembled WGS sequence"/>
</dbReference>
<keyword evidence="3" id="KW-1185">Reference proteome</keyword>
<comment type="caution">
    <text evidence="2">The sequence shown here is derived from an EMBL/GenBank/DDBJ whole genome shotgun (WGS) entry which is preliminary data.</text>
</comment>
<evidence type="ECO:0000313" key="2">
    <source>
        <dbReference type="EMBL" id="PLC56251.1"/>
    </source>
</evidence>
<feature type="signal peptide" evidence="1">
    <location>
        <begin position="1"/>
        <end position="21"/>
    </location>
</feature>
<gene>
    <name evidence="2" type="ORF">CIK00_19280</name>
</gene>
<feature type="chain" id="PRO_5014814237" evidence="1">
    <location>
        <begin position="22"/>
        <end position="146"/>
    </location>
</feature>
<reference evidence="2 3" key="1">
    <citation type="journal article" date="2018" name="Syst. Appl. Microbiol.">
        <title>Photobacterium carnosum sp. nov., isolated from spoiled modified atmosphere packaged poultry meat.</title>
        <authorList>
            <person name="Hilgarth M."/>
            <person name="Fuertes S."/>
            <person name="Ehrmann M."/>
            <person name="Vogel R.F."/>
        </authorList>
    </citation>
    <scope>NUCLEOTIDE SEQUENCE [LARGE SCALE GENOMIC DNA]</scope>
    <source>
        <strain evidence="2 3">TMW 2.2021</strain>
    </source>
</reference>
<accession>A0A2N4UMI8</accession>
<keyword evidence="1" id="KW-0732">Signal</keyword>
<dbReference type="RefSeq" id="WP_065208459.1">
    <property type="nucleotide sequence ID" value="NZ_BPPU01000006.1"/>
</dbReference>
<dbReference type="AlphaFoldDB" id="A0A2N4UMI8"/>
<evidence type="ECO:0000313" key="3">
    <source>
        <dbReference type="Proteomes" id="UP000234420"/>
    </source>
</evidence>
<dbReference type="PROSITE" id="PS51257">
    <property type="entry name" value="PROKAR_LIPOPROTEIN"/>
    <property type="match status" value="1"/>
</dbReference>
<protein>
    <submittedName>
        <fullName evidence="2">Uncharacterized protein</fullName>
    </submittedName>
</protein>
<dbReference type="EMBL" id="NPIB01000034">
    <property type="protein sequence ID" value="PLC56251.1"/>
    <property type="molecule type" value="Genomic_DNA"/>
</dbReference>